<proteinExistence type="predicted"/>
<feature type="region of interest" description="Disordered" evidence="1">
    <location>
        <begin position="109"/>
        <end position="128"/>
    </location>
</feature>
<protein>
    <submittedName>
        <fullName evidence="2">Uncharacterized protein</fullName>
    </submittedName>
</protein>
<dbReference type="EMBL" id="BPLQ01003486">
    <property type="protein sequence ID" value="GIY00843.1"/>
    <property type="molecule type" value="Genomic_DNA"/>
</dbReference>
<gene>
    <name evidence="2" type="ORF">CDAR_212661</name>
</gene>
<comment type="caution">
    <text evidence="2">The sequence shown here is derived from an EMBL/GenBank/DDBJ whole genome shotgun (WGS) entry which is preliminary data.</text>
</comment>
<evidence type="ECO:0000313" key="3">
    <source>
        <dbReference type="Proteomes" id="UP001054837"/>
    </source>
</evidence>
<sequence>MDLLTSVVASPFPLGLSLIPLSWKHPRNESDVGRYLLPNMRSDESGCSDKQRIINRGLLRDIESQRTFQELEDKKKEVVINLNTNGLFSPPRRHPRTISLNAPILNLSSYPPPLGAKEGTKGQSANNR</sequence>
<keyword evidence="3" id="KW-1185">Reference proteome</keyword>
<accession>A0AAV4Q0B3</accession>
<dbReference type="Proteomes" id="UP001054837">
    <property type="component" value="Unassembled WGS sequence"/>
</dbReference>
<dbReference type="AlphaFoldDB" id="A0AAV4Q0B3"/>
<evidence type="ECO:0000256" key="1">
    <source>
        <dbReference type="SAM" id="MobiDB-lite"/>
    </source>
</evidence>
<evidence type="ECO:0000313" key="2">
    <source>
        <dbReference type="EMBL" id="GIY00843.1"/>
    </source>
</evidence>
<organism evidence="2 3">
    <name type="scientific">Caerostris darwini</name>
    <dbReference type="NCBI Taxonomy" id="1538125"/>
    <lineage>
        <taxon>Eukaryota</taxon>
        <taxon>Metazoa</taxon>
        <taxon>Ecdysozoa</taxon>
        <taxon>Arthropoda</taxon>
        <taxon>Chelicerata</taxon>
        <taxon>Arachnida</taxon>
        <taxon>Araneae</taxon>
        <taxon>Araneomorphae</taxon>
        <taxon>Entelegynae</taxon>
        <taxon>Araneoidea</taxon>
        <taxon>Araneidae</taxon>
        <taxon>Caerostris</taxon>
    </lineage>
</organism>
<reference evidence="2 3" key="1">
    <citation type="submission" date="2021-06" db="EMBL/GenBank/DDBJ databases">
        <title>Caerostris darwini draft genome.</title>
        <authorList>
            <person name="Kono N."/>
            <person name="Arakawa K."/>
        </authorList>
    </citation>
    <scope>NUCLEOTIDE SEQUENCE [LARGE SCALE GENOMIC DNA]</scope>
</reference>
<name>A0AAV4Q0B3_9ARAC</name>